<dbReference type="Proteomes" id="UP000629468">
    <property type="component" value="Unassembled WGS sequence"/>
</dbReference>
<accession>A0A8H7C4J3</accession>
<dbReference type="InterPro" id="IPR014729">
    <property type="entry name" value="Rossmann-like_a/b/a_fold"/>
</dbReference>
<dbReference type="GO" id="GO:0005524">
    <property type="term" value="F:ATP binding"/>
    <property type="evidence" value="ECO:0007669"/>
    <property type="project" value="UniProtKB-KW"/>
</dbReference>
<keyword evidence="8" id="KW-0274">FAD</keyword>
<proteinExistence type="predicted"/>
<comment type="catalytic activity">
    <reaction evidence="12">
        <text>FMN + ATP + H(+) = FAD + diphosphate</text>
        <dbReference type="Rhea" id="RHEA:17237"/>
        <dbReference type="ChEBI" id="CHEBI:15378"/>
        <dbReference type="ChEBI" id="CHEBI:30616"/>
        <dbReference type="ChEBI" id="CHEBI:33019"/>
        <dbReference type="ChEBI" id="CHEBI:57692"/>
        <dbReference type="ChEBI" id="CHEBI:58210"/>
        <dbReference type="EC" id="2.7.7.2"/>
    </reaction>
</comment>
<evidence type="ECO:0000256" key="9">
    <source>
        <dbReference type="ARBA" id="ARBA00022840"/>
    </source>
</evidence>
<evidence type="ECO:0000256" key="1">
    <source>
        <dbReference type="ARBA" id="ARBA00004726"/>
    </source>
</evidence>
<dbReference type="Pfam" id="PF01507">
    <property type="entry name" value="PAPS_reduct"/>
    <property type="match status" value="1"/>
</dbReference>
<feature type="domain" description="Phosphoadenosine phosphosulphate reductase" evidence="13">
    <location>
        <begin position="44"/>
        <end position="231"/>
    </location>
</feature>
<evidence type="ECO:0000256" key="12">
    <source>
        <dbReference type="ARBA" id="ARBA00049494"/>
    </source>
</evidence>
<keyword evidence="9" id="KW-0067">ATP-binding</keyword>
<evidence type="ECO:0000256" key="2">
    <source>
        <dbReference type="ARBA" id="ARBA00012393"/>
    </source>
</evidence>
<dbReference type="EC" id="2.7.7.2" evidence="2"/>
<evidence type="ECO:0000256" key="6">
    <source>
        <dbReference type="ARBA" id="ARBA00022695"/>
    </source>
</evidence>
<evidence type="ECO:0000256" key="10">
    <source>
        <dbReference type="ARBA" id="ARBA00031145"/>
    </source>
</evidence>
<dbReference type="SUPFAM" id="SSF52402">
    <property type="entry name" value="Adenine nucleotide alpha hydrolases-like"/>
    <property type="match status" value="1"/>
</dbReference>
<sequence length="342" mass="37356">MDRTKVAEQVYKLSQSDHHLAPLVKEALDVIEQCLDSHGLDATSLSFNGGKDCTVLLHLFAGALARRFPLEGAVKPIPALCIPVASPFADLEMFVDETVEAYNLDLYSCQAPTFSPALKSKGGTNNTASHCFRQSNVKGSLCMREALQMYKDTFPQITAILIGTRRADPHGARLSHRAMTDPGWPQFERVNPIINWSYSDVWTFLRYLNVPYCCLYDQGYTSLGSTFNTSPNPALLISEITTRELHLDPAASLTTSSLISPANALSEVMSKMHKAGVDGTLSTFLANASGITKGTLAHESNGSLLEMGPKGFQFHTASRYLPAYELKDDSLERCGRGTISKA</sequence>
<name>A0A8H7C4J3_AGABI</name>
<dbReference type="PANTHER" id="PTHR23293:SF9">
    <property type="entry name" value="FAD SYNTHASE"/>
    <property type="match status" value="1"/>
</dbReference>
<dbReference type="CDD" id="cd23948">
    <property type="entry name" value="FAD_synthase"/>
    <property type="match status" value="1"/>
</dbReference>
<dbReference type="AlphaFoldDB" id="A0A8H7C4J3"/>
<keyword evidence="7" id="KW-0547">Nucleotide-binding</keyword>
<evidence type="ECO:0000256" key="3">
    <source>
        <dbReference type="ARBA" id="ARBA00022630"/>
    </source>
</evidence>
<dbReference type="EMBL" id="JABXXO010000012">
    <property type="protein sequence ID" value="KAF7762157.1"/>
    <property type="molecule type" value="Genomic_DNA"/>
</dbReference>
<evidence type="ECO:0000313" key="14">
    <source>
        <dbReference type="EMBL" id="KAF7762157.1"/>
    </source>
</evidence>
<evidence type="ECO:0000256" key="7">
    <source>
        <dbReference type="ARBA" id="ARBA00022741"/>
    </source>
</evidence>
<dbReference type="PANTHER" id="PTHR23293">
    <property type="entry name" value="FAD SYNTHETASE-RELATED FMN ADENYLYLTRANSFERASE"/>
    <property type="match status" value="1"/>
</dbReference>
<dbReference type="GO" id="GO:0006747">
    <property type="term" value="P:FAD biosynthetic process"/>
    <property type="evidence" value="ECO:0007669"/>
    <property type="project" value="TreeGrafter"/>
</dbReference>
<evidence type="ECO:0000259" key="13">
    <source>
        <dbReference type="Pfam" id="PF01507"/>
    </source>
</evidence>
<evidence type="ECO:0000256" key="5">
    <source>
        <dbReference type="ARBA" id="ARBA00022679"/>
    </source>
</evidence>
<keyword evidence="3" id="KW-0285">Flavoprotein</keyword>
<keyword evidence="6" id="KW-0548">Nucleotidyltransferase</keyword>
<protein>
    <recommendedName>
        <fullName evidence="2">FAD synthase</fullName>
        <ecNumber evidence="2">2.7.7.2</ecNumber>
    </recommendedName>
    <alternativeName>
        <fullName evidence="10">FAD pyrophosphorylase</fullName>
    </alternativeName>
    <alternativeName>
        <fullName evidence="11">FMN adenylyltransferase</fullName>
    </alternativeName>
</protein>
<evidence type="ECO:0000256" key="4">
    <source>
        <dbReference type="ARBA" id="ARBA00022643"/>
    </source>
</evidence>
<comment type="caution">
    <text evidence="14">The sequence shown here is derived from an EMBL/GenBank/DDBJ whole genome shotgun (WGS) entry which is preliminary data.</text>
</comment>
<evidence type="ECO:0000256" key="11">
    <source>
        <dbReference type="ARBA" id="ARBA00031871"/>
    </source>
</evidence>
<reference evidence="14 15" key="1">
    <citation type="journal article" name="Sci. Rep.">
        <title>Telomere-to-telomere assembled and centromere annotated genomes of the two main subspecies of the button mushroom Agaricus bisporus reveal especially polymorphic chromosome ends.</title>
        <authorList>
            <person name="Sonnenberg A.S.M."/>
            <person name="Sedaghat-Telgerd N."/>
            <person name="Lavrijssen B."/>
            <person name="Ohm R.A."/>
            <person name="Hendrickx P.M."/>
            <person name="Scholtmeijer K."/>
            <person name="Baars J.J.P."/>
            <person name="van Peer A."/>
        </authorList>
    </citation>
    <scope>NUCLEOTIDE SEQUENCE [LARGE SCALE GENOMIC DNA]</scope>
    <source>
        <strain evidence="14 15">H119_p4</strain>
    </source>
</reference>
<gene>
    <name evidence="14" type="ORF">Agabi119p4_8750</name>
</gene>
<evidence type="ECO:0000313" key="15">
    <source>
        <dbReference type="Proteomes" id="UP000629468"/>
    </source>
</evidence>
<organism evidence="14 15">
    <name type="scientific">Agaricus bisporus var. burnettii</name>
    <dbReference type="NCBI Taxonomy" id="192524"/>
    <lineage>
        <taxon>Eukaryota</taxon>
        <taxon>Fungi</taxon>
        <taxon>Dikarya</taxon>
        <taxon>Basidiomycota</taxon>
        <taxon>Agaricomycotina</taxon>
        <taxon>Agaricomycetes</taxon>
        <taxon>Agaricomycetidae</taxon>
        <taxon>Agaricales</taxon>
        <taxon>Agaricineae</taxon>
        <taxon>Agaricaceae</taxon>
        <taxon>Agaricus</taxon>
    </lineage>
</organism>
<comment type="pathway">
    <text evidence="1">Cofactor biosynthesis; FAD biosynthesis; FAD from FMN: step 1/1.</text>
</comment>
<dbReference type="Gene3D" id="3.40.50.620">
    <property type="entry name" value="HUPs"/>
    <property type="match status" value="1"/>
</dbReference>
<keyword evidence="4" id="KW-0288">FMN</keyword>
<dbReference type="GO" id="GO:0003919">
    <property type="term" value="F:FMN adenylyltransferase activity"/>
    <property type="evidence" value="ECO:0007669"/>
    <property type="project" value="UniProtKB-EC"/>
</dbReference>
<dbReference type="InterPro" id="IPR002500">
    <property type="entry name" value="PAPS_reduct_dom"/>
</dbReference>
<evidence type="ECO:0000256" key="8">
    <source>
        <dbReference type="ARBA" id="ARBA00022827"/>
    </source>
</evidence>
<keyword evidence="5" id="KW-0808">Transferase</keyword>